<comment type="similarity">
    <text evidence="1">Belongs to the UPF0065 (bug) family.</text>
</comment>
<dbReference type="PIRSF" id="PIRSF017082">
    <property type="entry name" value="YflP"/>
    <property type="match status" value="1"/>
</dbReference>
<dbReference type="AlphaFoldDB" id="A0A4Z0BNR5"/>
<protein>
    <submittedName>
        <fullName evidence="3">Twin-arginine translocation pathway signal</fullName>
    </submittedName>
</protein>
<reference evidence="3 4" key="1">
    <citation type="submission" date="2019-03" db="EMBL/GenBank/DDBJ databases">
        <title>Ramlibacter henchirensis DSM 14656, whole genome shotgun sequence.</title>
        <authorList>
            <person name="Zhang X."/>
            <person name="Feng G."/>
            <person name="Zhu H."/>
        </authorList>
    </citation>
    <scope>NUCLEOTIDE SEQUENCE [LARGE SCALE GENOMIC DNA]</scope>
    <source>
        <strain evidence="3 4">DSM 14656</strain>
    </source>
</reference>
<dbReference type="RefSeq" id="WP_135265291.1">
    <property type="nucleotide sequence ID" value="NZ_SMLM01000003.1"/>
</dbReference>
<dbReference type="Gene3D" id="3.40.190.10">
    <property type="entry name" value="Periplasmic binding protein-like II"/>
    <property type="match status" value="1"/>
</dbReference>
<gene>
    <name evidence="3" type="ORF">EZ313_21210</name>
</gene>
<evidence type="ECO:0000313" key="4">
    <source>
        <dbReference type="Proteomes" id="UP000298180"/>
    </source>
</evidence>
<feature type="signal peptide" evidence="2">
    <location>
        <begin position="1"/>
        <end position="23"/>
    </location>
</feature>
<sequence length="321" mass="33439">MSAITRRTTLAALAAAGAGPLFAQALAGPIRILVGFPAGGTIDVVGRVLADKLKDELGVPVVVEVRAGAGGQIAAQALKQAAPDGRTLLLSPDHTMVTIPLTVRNPGFDVAKDFVPVAQVARYLGALAVASNTGVKNLAEYLAWLKANPARASVGVPAPGSLQQFSLATISRAAGVPVAAVPYRGSQPLVADLAAGQVPAGITALGDFLEFHATDKLRVIATIDTRRAPQLPDVPTFNEQGMKLDFNFWLGLFAPAGTPTPAVQRINAAVAKVLAQPDVRERMVKLVFEPTTGTPAALAERIAADTRYWDPIIKSSGWVPQ</sequence>
<dbReference type="InterPro" id="IPR042100">
    <property type="entry name" value="Bug_dom1"/>
</dbReference>
<dbReference type="SUPFAM" id="SSF53850">
    <property type="entry name" value="Periplasmic binding protein-like II"/>
    <property type="match status" value="1"/>
</dbReference>
<evidence type="ECO:0000313" key="3">
    <source>
        <dbReference type="EMBL" id="TFZ00953.1"/>
    </source>
</evidence>
<dbReference type="Gene3D" id="3.40.190.150">
    <property type="entry name" value="Bordetella uptake gene, domain 1"/>
    <property type="match status" value="1"/>
</dbReference>
<dbReference type="OrthoDB" id="8845010at2"/>
<dbReference type="PANTHER" id="PTHR42928">
    <property type="entry name" value="TRICARBOXYLATE-BINDING PROTEIN"/>
    <property type="match status" value="1"/>
</dbReference>
<evidence type="ECO:0000256" key="1">
    <source>
        <dbReference type="ARBA" id="ARBA00006987"/>
    </source>
</evidence>
<dbReference type="InterPro" id="IPR006311">
    <property type="entry name" value="TAT_signal"/>
</dbReference>
<organism evidence="3 4">
    <name type="scientific">Ramlibacter henchirensis</name>
    <dbReference type="NCBI Taxonomy" id="204072"/>
    <lineage>
        <taxon>Bacteria</taxon>
        <taxon>Pseudomonadati</taxon>
        <taxon>Pseudomonadota</taxon>
        <taxon>Betaproteobacteria</taxon>
        <taxon>Burkholderiales</taxon>
        <taxon>Comamonadaceae</taxon>
        <taxon>Ramlibacter</taxon>
    </lineage>
</organism>
<dbReference type="Pfam" id="PF03401">
    <property type="entry name" value="TctC"/>
    <property type="match status" value="1"/>
</dbReference>
<dbReference type="PROSITE" id="PS51318">
    <property type="entry name" value="TAT"/>
    <property type="match status" value="1"/>
</dbReference>
<feature type="chain" id="PRO_5021317376" evidence="2">
    <location>
        <begin position="24"/>
        <end position="321"/>
    </location>
</feature>
<proteinExistence type="inferred from homology"/>
<name>A0A4Z0BNR5_9BURK</name>
<comment type="caution">
    <text evidence="3">The sequence shown here is derived from an EMBL/GenBank/DDBJ whole genome shotgun (WGS) entry which is preliminary data.</text>
</comment>
<keyword evidence="4" id="KW-1185">Reference proteome</keyword>
<dbReference type="Proteomes" id="UP000298180">
    <property type="component" value="Unassembled WGS sequence"/>
</dbReference>
<evidence type="ECO:0000256" key="2">
    <source>
        <dbReference type="SAM" id="SignalP"/>
    </source>
</evidence>
<dbReference type="InterPro" id="IPR005064">
    <property type="entry name" value="BUG"/>
</dbReference>
<dbReference type="CDD" id="cd13579">
    <property type="entry name" value="PBP2_Bug_NagM"/>
    <property type="match status" value="1"/>
</dbReference>
<accession>A0A4Z0BNR5</accession>
<dbReference type="PANTHER" id="PTHR42928:SF5">
    <property type="entry name" value="BLR1237 PROTEIN"/>
    <property type="match status" value="1"/>
</dbReference>
<dbReference type="EMBL" id="SMLM01000003">
    <property type="protein sequence ID" value="TFZ00953.1"/>
    <property type="molecule type" value="Genomic_DNA"/>
</dbReference>
<keyword evidence="2" id="KW-0732">Signal</keyword>